<sequence length="45" mass="5070">MSSKCDGSRFVRRLFNVQPDMLNIRSVDADVGGMAWIVRANLDNN</sequence>
<reference evidence="1" key="1">
    <citation type="submission" date="2021-02" db="EMBL/GenBank/DDBJ databases">
        <authorList>
            <person name="Nowell W R."/>
        </authorList>
    </citation>
    <scope>NUCLEOTIDE SEQUENCE</scope>
</reference>
<organism evidence="1 4">
    <name type="scientific">Rotaria magnacalcarata</name>
    <dbReference type="NCBI Taxonomy" id="392030"/>
    <lineage>
        <taxon>Eukaryota</taxon>
        <taxon>Metazoa</taxon>
        <taxon>Spiralia</taxon>
        <taxon>Gnathifera</taxon>
        <taxon>Rotifera</taxon>
        <taxon>Eurotatoria</taxon>
        <taxon>Bdelloidea</taxon>
        <taxon>Philodinida</taxon>
        <taxon>Philodinidae</taxon>
        <taxon>Rotaria</taxon>
    </lineage>
</organism>
<dbReference type="Proteomes" id="UP000681720">
    <property type="component" value="Unassembled WGS sequence"/>
</dbReference>
<comment type="caution">
    <text evidence="1">The sequence shown here is derived from an EMBL/GenBank/DDBJ whole genome shotgun (WGS) entry which is preliminary data.</text>
</comment>
<evidence type="ECO:0000313" key="4">
    <source>
        <dbReference type="Proteomes" id="UP000676336"/>
    </source>
</evidence>
<dbReference type="AlphaFoldDB" id="A0A8S2VJ50"/>
<dbReference type="EMBL" id="CAJOBJ010111375">
    <property type="protein sequence ID" value="CAF4633225.1"/>
    <property type="molecule type" value="Genomic_DNA"/>
</dbReference>
<accession>A0A8S2VJ50</accession>
<name>A0A8S2VJ50_9BILA</name>
<gene>
    <name evidence="2" type="ORF">BYL167_LOCUS40367</name>
    <name evidence="3" type="ORF">GIL414_LOCUS40301</name>
    <name evidence="1" type="ORF">SMN809_LOCUS29898</name>
</gene>
<dbReference type="Proteomes" id="UP000676336">
    <property type="component" value="Unassembled WGS sequence"/>
</dbReference>
<evidence type="ECO:0000313" key="1">
    <source>
        <dbReference type="EMBL" id="CAF4388513.1"/>
    </source>
</evidence>
<dbReference type="EMBL" id="CAJOBH010099651">
    <property type="protein sequence ID" value="CAF4606701.1"/>
    <property type="molecule type" value="Genomic_DNA"/>
</dbReference>
<dbReference type="EMBL" id="CAJOBI010054666">
    <property type="protein sequence ID" value="CAF4388513.1"/>
    <property type="molecule type" value="Genomic_DNA"/>
</dbReference>
<proteinExistence type="predicted"/>
<evidence type="ECO:0000313" key="2">
    <source>
        <dbReference type="EMBL" id="CAF4606701.1"/>
    </source>
</evidence>
<dbReference type="Proteomes" id="UP000681967">
    <property type="component" value="Unassembled WGS sequence"/>
</dbReference>
<evidence type="ECO:0000313" key="3">
    <source>
        <dbReference type="EMBL" id="CAF4633225.1"/>
    </source>
</evidence>
<protein>
    <submittedName>
        <fullName evidence="1">Uncharacterized protein</fullName>
    </submittedName>
</protein>
<feature type="non-terminal residue" evidence="1">
    <location>
        <position position="45"/>
    </location>
</feature>